<dbReference type="Gene3D" id="2.130.10.10">
    <property type="entry name" value="YVTN repeat-like/Quinoprotein amine dehydrogenase"/>
    <property type="match status" value="1"/>
</dbReference>
<dbReference type="InterPro" id="IPR015943">
    <property type="entry name" value="WD40/YVTN_repeat-like_dom_sf"/>
</dbReference>
<protein>
    <submittedName>
        <fullName evidence="4">WD repeat protein</fullName>
    </submittedName>
</protein>
<dbReference type="PROSITE" id="PS50082">
    <property type="entry name" value="WD_REPEATS_2"/>
    <property type="match status" value="1"/>
</dbReference>
<dbReference type="InterPro" id="IPR037588">
    <property type="entry name" value="MLST8"/>
</dbReference>
<dbReference type="GO" id="GO:0031929">
    <property type="term" value="P:TOR signaling"/>
    <property type="evidence" value="ECO:0007669"/>
    <property type="project" value="InterPro"/>
</dbReference>
<evidence type="ECO:0000256" key="1">
    <source>
        <dbReference type="ARBA" id="ARBA00009890"/>
    </source>
</evidence>
<dbReference type="VEuPathDB" id="FungiDB:MCYG_01894"/>
<dbReference type="OMA" id="NMQYNRN"/>
<dbReference type="GeneID" id="9229011"/>
<feature type="repeat" description="WD" evidence="2">
    <location>
        <begin position="674"/>
        <end position="697"/>
    </location>
</feature>
<evidence type="ECO:0000256" key="3">
    <source>
        <dbReference type="SAM" id="MobiDB-lite"/>
    </source>
</evidence>
<dbReference type="HOGENOM" id="CLU_005297_0_0_1"/>
<dbReference type="OrthoDB" id="10248252at2759"/>
<gene>
    <name evidence="4" type="ORF">MCYG_01894</name>
</gene>
<reference evidence="5" key="1">
    <citation type="journal article" date="2012" name="MBio">
        <title>Comparative genome analysis of Trichophyton rubrum and related dermatophytes reveals candidate genes involved in infection.</title>
        <authorList>
            <person name="Martinez D.A."/>
            <person name="Oliver B.G."/>
            <person name="Graeser Y."/>
            <person name="Goldberg J.M."/>
            <person name="Li W."/>
            <person name="Martinez-Rossi N.M."/>
            <person name="Monod M."/>
            <person name="Shelest E."/>
            <person name="Barton R.C."/>
            <person name="Birch E."/>
            <person name="Brakhage A.A."/>
            <person name="Chen Z."/>
            <person name="Gurr S.J."/>
            <person name="Heiman D."/>
            <person name="Heitman J."/>
            <person name="Kosti I."/>
            <person name="Rossi A."/>
            <person name="Saif S."/>
            <person name="Samalova M."/>
            <person name="Saunders C.W."/>
            <person name="Shea T."/>
            <person name="Summerbell R.C."/>
            <person name="Xu J."/>
            <person name="Young S."/>
            <person name="Zeng Q."/>
            <person name="Birren B.W."/>
            <person name="Cuomo C.A."/>
            <person name="White T.C."/>
        </authorList>
    </citation>
    <scope>NUCLEOTIDE SEQUENCE [LARGE SCALE GENOMIC DNA]</scope>
    <source>
        <strain evidence="5">ATCC MYA-4605 / CBS 113480</strain>
    </source>
</reference>
<feature type="compositionally biased region" description="Basic and acidic residues" evidence="3">
    <location>
        <begin position="81"/>
        <end position="96"/>
    </location>
</feature>
<sequence>MFTQVERDCRPGTGLLMALDKVSLPRRSARILKTLEPTEDSDDDYDNDDAEQEAQRLLQQFLCRKESPSRQRAPSTTSLKRKADCLTDREHYHLPEPKIPLSIAGDNTGNQGRKDGSRETSNAITKDLSSKDNENSENQPPDLIERDGLPPPSPNWAGDTGNTPDVFSTGLDGSGRTWAALPEATHNSNNNTLDSESSCVDTPHSPTSQCTSCTLPTSVSFSSCSSSFGNTQTTSTDIPLRRPPGSPNLSKMGNHAIPTRRSKREKLQPINYYAPIPGFTDCDEDYEMEAPEQITIDQQPPPQLPSLATKRVETVKPRLIYQSHSFHILQEPLNSNRLNDNNTEAGLPYASSETRRKSEELISRKAMEEGSTLFHVDFILNEMTSLYTLLCGHSVPDDETPVQDHLSNAIQFVDIKWVVKKIRKLRKLNSSLPPGFDINSIFSPELSRLKLSKRWQRVVRRIARVCGESVVDNRPEGYINMIEGIGRTAITTVLQECETIRELEHRNLKVIRKFLLDAQARVLSSTPSSLVTYRSSAPSPRVPLAYTDVNLPSALLRSRQIGHMRHGGKNRAIASLRELRSRKWELWKTWKGASHDVMVLSWAPDGTQFVAGTTTHCEDNMQYNRNNNLLLGDLVMGSIRELPDHRVPRPLIATGDFANQNTFNSLDPDLYMTISAVQWSESYLYTASYDKTVKVWETQPQVRCVQTLLHPEKLDVMAISGAVDHLVATGCQDTCPVRIWSATSNNAHSCVELNKYPGYVPSSLTWGSNSSCADMLAAGLSRKFTRSTFSSSKYGSIVLWQVEASYVNRLMEWEMSQHISDIKWHSTKPLFIAGCSTPTKLVRSTGTNIRSVVHLYDPLRSKHEVGSFNCSALDINEVTFCPVDDNYITASCTDNLTYVWDRRNPSSVLHKLGHGKPISQLDTSVPQEEDDTGVCLAIWSGASFYTGGSDGIIKSWDVRRSADDLIVEDIASFSHGIMSGALSPDQTNILAGDSGGSIHVLSTAPFSRENGQDLTYEAAVIDTQDDAEEKVSGILEAKKLIESGQLSRHPKFGVGKGVCYEGPFASWARPPETHPNDMSVTPLHPTIQEQQLDGPPVHQRLLLSNEDQQRIFKHISLATARNQRGTEIQPPRGLRRTQQPLTPTTGYQSPQSSSREVIEISSDESDVRCRRRTRKIPFRSCRKVTLATPSRPMTRSFKIKSELVSPDKSVCIDLTGDGSDDGILSPSSLSSHATCISKEQQDTAMDDNLEEDGWWPHSRDILALDY</sequence>
<evidence type="ECO:0000256" key="2">
    <source>
        <dbReference type="PROSITE-ProRule" id="PRU00221"/>
    </source>
</evidence>
<feature type="compositionally biased region" description="Polar residues" evidence="3">
    <location>
        <begin position="185"/>
        <end position="217"/>
    </location>
</feature>
<dbReference type="SUPFAM" id="SSF50978">
    <property type="entry name" value="WD40 repeat-like"/>
    <property type="match status" value="1"/>
</dbReference>
<organism evidence="4 5">
    <name type="scientific">Arthroderma otae (strain ATCC MYA-4605 / CBS 113480)</name>
    <name type="common">Microsporum canis</name>
    <dbReference type="NCBI Taxonomy" id="554155"/>
    <lineage>
        <taxon>Eukaryota</taxon>
        <taxon>Fungi</taxon>
        <taxon>Dikarya</taxon>
        <taxon>Ascomycota</taxon>
        <taxon>Pezizomycotina</taxon>
        <taxon>Eurotiomycetes</taxon>
        <taxon>Eurotiomycetidae</taxon>
        <taxon>Onygenales</taxon>
        <taxon>Arthrodermataceae</taxon>
        <taxon>Microsporum</taxon>
    </lineage>
</organism>
<feature type="region of interest" description="Disordered" evidence="3">
    <location>
        <begin position="1121"/>
        <end position="1164"/>
    </location>
</feature>
<evidence type="ECO:0000313" key="5">
    <source>
        <dbReference type="Proteomes" id="UP000002035"/>
    </source>
</evidence>
<keyword evidence="5" id="KW-1185">Reference proteome</keyword>
<dbReference type="PANTHER" id="PTHR19842:SF2">
    <property type="entry name" value="WD REPEAT PROTEIN (AFU_ORTHOLOGUE AFUA_5G04300)"/>
    <property type="match status" value="1"/>
</dbReference>
<dbReference type="GO" id="GO:0031931">
    <property type="term" value="C:TORC1 complex"/>
    <property type="evidence" value="ECO:0007669"/>
    <property type="project" value="InterPro"/>
</dbReference>
<feature type="compositionally biased region" description="Acidic residues" evidence="3">
    <location>
        <begin position="37"/>
        <end position="52"/>
    </location>
</feature>
<dbReference type="InterPro" id="IPR036322">
    <property type="entry name" value="WD40_repeat_dom_sf"/>
</dbReference>
<proteinExistence type="inferred from homology"/>
<dbReference type="GO" id="GO:0031932">
    <property type="term" value="C:TORC2 complex"/>
    <property type="evidence" value="ECO:0007669"/>
    <property type="project" value="InterPro"/>
</dbReference>
<feature type="compositionally biased region" description="Polar residues" evidence="3">
    <location>
        <begin position="1136"/>
        <end position="1155"/>
    </location>
</feature>
<dbReference type="RefSeq" id="XP_002848960.1">
    <property type="nucleotide sequence ID" value="XM_002848914.1"/>
</dbReference>
<dbReference type="InterPro" id="IPR001680">
    <property type="entry name" value="WD40_rpt"/>
</dbReference>
<name>C5FI95_ARTOC</name>
<comment type="similarity">
    <text evidence="1">Belongs to the WD repeat LST8 family.</text>
</comment>
<dbReference type="eggNOG" id="ENOG502RZG9">
    <property type="taxonomic scope" value="Eukaryota"/>
</dbReference>
<dbReference type="Proteomes" id="UP000002035">
    <property type="component" value="Unassembled WGS sequence"/>
</dbReference>
<dbReference type="STRING" id="554155.C5FI95"/>
<dbReference type="PANTHER" id="PTHR19842">
    <property type="entry name" value="G BETA-LIKE PROTEIN GBL"/>
    <property type="match status" value="1"/>
</dbReference>
<feature type="compositionally biased region" description="Low complexity" evidence="3">
    <location>
        <begin position="218"/>
        <end position="228"/>
    </location>
</feature>
<dbReference type="SMART" id="SM00320">
    <property type="entry name" value="WD40"/>
    <property type="match status" value="6"/>
</dbReference>
<keyword evidence="2" id="KW-0853">WD repeat</keyword>
<dbReference type="GO" id="GO:0032956">
    <property type="term" value="P:regulation of actin cytoskeleton organization"/>
    <property type="evidence" value="ECO:0007669"/>
    <property type="project" value="TreeGrafter"/>
</dbReference>
<dbReference type="EMBL" id="DS995702">
    <property type="protein sequence ID" value="EEQ29075.1"/>
    <property type="molecule type" value="Genomic_DNA"/>
</dbReference>
<dbReference type="AlphaFoldDB" id="C5FI95"/>
<evidence type="ECO:0000313" key="4">
    <source>
        <dbReference type="EMBL" id="EEQ29075.1"/>
    </source>
</evidence>
<feature type="region of interest" description="Disordered" evidence="3">
    <location>
        <begin position="33"/>
        <end position="261"/>
    </location>
</feature>
<accession>C5FI95</accession>